<dbReference type="GO" id="GO:0045721">
    <property type="term" value="P:negative regulation of gluconeogenesis"/>
    <property type="evidence" value="ECO:0007669"/>
    <property type="project" value="TreeGrafter"/>
</dbReference>
<feature type="region of interest" description="Disordered" evidence="2">
    <location>
        <begin position="1"/>
        <end position="235"/>
    </location>
</feature>
<comment type="similarity">
    <text evidence="1">Belongs to the GID4/VID24 family.</text>
</comment>
<feature type="compositionally biased region" description="Low complexity" evidence="2">
    <location>
        <begin position="130"/>
        <end position="196"/>
    </location>
</feature>
<dbReference type="PANTHER" id="PTHR14534:SF3">
    <property type="entry name" value="GID COMPLEX SUBUNIT 4 HOMOLOG"/>
    <property type="match status" value="1"/>
</dbReference>
<dbReference type="PANTHER" id="PTHR14534">
    <property type="entry name" value="VACUOLAR IMPORT AND DEGRADATION PROTEIN 24"/>
    <property type="match status" value="1"/>
</dbReference>
<dbReference type="AlphaFoldDB" id="A0A0F7SG29"/>
<dbReference type="GO" id="GO:0006623">
    <property type="term" value="P:protein targeting to vacuole"/>
    <property type="evidence" value="ECO:0007669"/>
    <property type="project" value="TreeGrafter"/>
</dbReference>
<feature type="region of interest" description="Disordered" evidence="2">
    <location>
        <begin position="399"/>
        <end position="419"/>
    </location>
</feature>
<dbReference type="GO" id="GO:0034657">
    <property type="term" value="C:GID complex"/>
    <property type="evidence" value="ECO:0007669"/>
    <property type="project" value="TreeGrafter"/>
</dbReference>
<dbReference type="Pfam" id="PF09783">
    <property type="entry name" value="Vac_ImportDeg"/>
    <property type="match status" value="1"/>
</dbReference>
<dbReference type="GO" id="GO:0007039">
    <property type="term" value="P:protein catabolic process in the vacuole"/>
    <property type="evidence" value="ECO:0007669"/>
    <property type="project" value="TreeGrafter"/>
</dbReference>
<dbReference type="GO" id="GO:0005773">
    <property type="term" value="C:vacuole"/>
    <property type="evidence" value="ECO:0007669"/>
    <property type="project" value="GOC"/>
</dbReference>
<feature type="region of interest" description="Disordered" evidence="2">
    <location>
        <begin position="482"/>
        <end position="550"/>
    </location>
</feature>
<protein>
    <submittedName>
        <fullName evidence="3">Vacuolar import and degradation protein</fullName>
    </submittedName>
</protein>
<dbReference type="InterPro" id="IPR018618">
    <property type="entry name" value="GID4/10-like"/>
</dbReference>
<dbReference type="GO" id="GO:0043161">
    <property type="term" value="P:proteasome-mediated ubiquitin-dependent protein catabolic process"/>
    <property type="evidence" value="ECO:0007669"/>
    <property type="project" value="TreeGrafter"/>
</dbReference>
<evidence type="ECO:0000256" key="1">
    <source>
        <dbReference type="ARBA" id="ARBA00061469"/>
    </source>
</evidence>
<sequence length="587" mass="63675">MTSPQPLQTLTELLSPSLTSTPTSTPTAVPNLASTPVSIDLPVFPLAEGELDKTASSQQQQQQSEPSSSTHVHMHPSEEHVYMPCPTLSQPRLPSQDEAARDSPPSHDQSPISLLSNVPPSRTSMTTDVPSTKSSLLHPSSSVSDSPTSETHSPDALSSSPASSTLSAFLSSSSASTSSSPSSPSSSVASSTRSTSIEPKPFKPSPSISYLPPPESCPSSNHRMPSPQKGHACIYPGSKFRGTQRSGKNAYNVQVIIKDVDWDEGTLCGFLEIQGLTEEFPWLTTFFEGEIIGPKFSFQTNRWEATAQTDLAHWSKFPLFQPLKAGFQRREERKMDDCVVGPAGVVGDVGEESGARGGVFMRWKEKFLVPDHKKSSVEGASFSGFYYICIDFTPSSSTNISKSSLPPSSPPLPPFSTLQSTRRRWNSALSSSSPGLDIWMGHTITSASRLPIPNLGLDISAQARDSRGISHFGQNRRESVTWFGPSSTNAGGASAGSNRRGTISEDRAWGRTDAWGRQLNNVGPDVQPDDEDDERYEEESEDGEGEEIGGGELMTGFYFHHLNSEPFQQLSLRHVPERGIRPTFHFM</sequence>
<dbReference type="EMBL" id="LN483167">
    <property type="protein sequence ID" value="CDZ97345.1"/>
    <property type="molecule type" value="Genomic_DNA"/>
</dbReference>
<organism evidence="3">
    <name type="scientific">Phaffia rhodozyma</name>
    <name type="common">Yeast</name>
    <name type="synonym">Xanthophyllomyces dendrorhous</name>
    <dbReference type="NCBI Taxonomy" id="264483"/>
    <lineage>
        <taxon>Eukaryota</taxon>
        <taxon>Fungi</taxon>
        <taxon>Dikarya</taxon>
        <taxon>Basidiomycota</taxon>
        <taxon>Agaricomycotina</taxon>
        <taxon>Tremellomycetes</taxon>
        <taxon>Cystofilobasidiales</taxon>
        <taxon>Mrakiaceae</taxon>
        <taxon>Phaffia</taxon>
    </lineage>
</organism>
<proteinExistence type="inferred from homology"/>
<feature type="compositionally biased region" description="Polar residues" evidence="2">
    <location>
        <begin position="106"/>
        <end position="129"/>
    </location>
</feature>
<feature type="compositionally biased region" description="Low complexity" evidence="2">
    <location>
        <begin position="486"/>
        <end position="501"/>
    </location>
</feature>
<name>A0A0F7SG29_PHARH</name>
<reference evidence="3" key="1">
    <citation type="submission" date="2014-08" db="EMBL/GenBank/DDBJ databases">
        <authorList>
            <person name="Sharma Rahul"/>
            <person name="Thines Marco"/>
        </authorList>
    </citation>
    <scope>NUCLEOTIDE SEQUENCE</scope>
</reference>
<feature type="compositionally biased region" description="Acidic residues" evidence="2">
    <location>
        <begin position="527"/>
        <end position="549"/>
    </location>
</feature>
<evidence type="ECO:0000256" key="2">
    <source>
        <dbReference type="SAM" id="MobiDB-lite"/>
    </source>
</evidence>
<accession>A0A0F7SG29</accession>
<feature type="compositionally biased region" description="Low complexity" evidence="2">
    <location>
        <begin position="1"/>
        <end position="27"/>
    </location>
</feature>
<evidence type="ECO:0000313" key="3">
    <source>
        <dbReference type="EMBL" id="CDZ97345.1"/>
    </source>
</evidence>
<feature type="compositionally biased region" description="Low complexity" evidence="2">
    <location>
        <begin position="56"/>
        <end position="69"/>
    </location>
</feature>